<keyword evidence="1" id="KW-1133">Transmembrane helix</keyword>
<evidence type="ECO:0000313" key="4">
    <source>
        <dbReference type="Proteomes" id="UP000812287"/>
    </source>
</evidence>
<evidence type="ECO:0000259" key="2">
    <source>
        <dbReference type="Pfam" id="PF13967"/>
    </source>
</evidence>
<gene>
    <name evidence="3" type="ORF">BT62DRAFT_1073096</name>
</gene>
<accession>A0A9P7VZ77</accession>
<evidence type="ECO:0000256" key="1">
    <source>
        <dbReference type="SAM" id="Phobius"/>
    </source>
</evidence>
<keyword evidence="1" id="KW-0472">Membrane</keyword>
<organism evidence="3 4">
    <name type="scientific">Guyanagaster necrorhizus</name>
    <dbReference type="NCBI Taxonomy" id="856835"/>
    <lineage>
        <taxon>Eukaryota</taxon>
        <taxon>Fungi</taxon>
        <taxon>Dikarya</taxon>
        <taxon>Basidiomycota</taxon>
        <taxon>Agaricomycotina</taxon>
        <taxon>Agaricomycetes</taxon>
        <taxon>Agaricomycetidae</taxon>
        <taxon>Agaricales</taxon>
        <taxon>Marasmiineae</taxon>
        <taxon>Physalacriaceae</taxon>
        <taxon>Guyanagaster</taxon>
    </lineage>
</organism>
<dbReference type="OrthoDB" id="2150324at2759"/>
<reference evidence="3" key="1">
    <citation type="submission" date="2020-11" db="EMBL/GenBank/DDBJ databases">
        <title>Adaptations for nitrogen fixation in a non-lichenized fungal sporocarp promotes dispersal by wood-feeding termites.</title>
        <authorList>
            <consortium name="DOE Joint Genome Institute"/>
            <person name="Koch R.A."/>
            <person name="Yoon G."/>
            <person name="Arayal U."/>
            <person name="Lail K."/>
            <person name="Amirebrahimi M."/>
            <person name="Labutti K."/>
            <person name="Lipzen A."/>
            <person name="Riley R."/>
            <person name="Barry K."/>
            <person name="Henrissat B."/>
            <person name="Grigoriev I.V."/>
            <person name="Herr J.R."/>
            <person name="Aime M.C."/>
        </authorList>
    </citation>
    <scope>NUCLEOTIDE SEQUENCE</scope>
    <source>
        <strain evidence="3">MCA 3950</strain>
    </source>
</reference>
<sequence>MFNWVYFICLIKFTMFDSALLLFITPSIRKRAFRKQLDVRIFEAEHCLHEHRRFPASFQCLPAFSALCSRVPPNGLYVNPSSCICPVPVLVDGGFRRLAVLGIDVDPLGQAAGAERNLTLAAFELQFLIPHRSKYKLICQLKVWYHVEDKPLCISDPFFDRIPPLIHTKEPELIEKIGLDGVSFLQFLSLLHTLYSGVHLNVLECSSYVVTCKTTASMPPSLLVISSQCLSSYWCTSIGVTCYGLARSGSVHPEYTNSFYARSLSITHVPEKFRSDGGINAILNTVSMPYSTNAVHISRQVGFHPESTKYHNQTVRELGAILVKHLKNSRYVMRAFVAALIEEHASVKEIFQNVYTMWISNQISSR</sequence>
<proteinExistence type="predicted"/>
<feature type="domain" description="CSC1/OSCA1-like N-terminal transmembrane" evidence="2">
    <location>
        <begin position="122"/>
        <end position="194"/>
    </location>
</feature>
<dbReference type="AlphaFoldDB" id="A0A9P7VZ77"/>
<dbReference type="GeneID" id="66101210"/>
<dbReference type="Proteomes" id="UP000812287">
    <property type="component" value="Unassembled WGS sequence"/>
</dbReference>
<name>A0A9P7VZ77_9AGAR</name>
<keyword evidence="4" id="KW-1185">Reference proteome</keyword>
<keyword evidence="1" id="KW-0812">Transmembrane</keyword>
<dbReference type="Pfam" id="PF13967">
    <property type="entry name" value="RSN1_TM"/>
    <property type="match status" value="1"/>
</dbReference>
<evidence type="ECO:0000313" key="3">
    <source>
        <dbReference type="EMBL" id="KAG7449664.1"/>
    </source>
</evidence>
<dbReference type="InterPro" id="IPR032880">
    <property type="entry name" value="CSC1/OSCA1-like_N"/>
</dbReference>
<dbReference type="EMBL" id="MU250527">
    <property type="protein sequence ID" value="KAG7449664.1"/>
    <property type="molecule type" value="Genomic_DNA"/>
</dbReference>
<dbReference type="RefSeq" id="XP_043043164.1">
    <property type="nucleotide sequence ID" value="XM_043178916.1"/>
</dbReference>
<feature type="transmembrane region" description="Helical" evidence="1">
    <location>
        <begin position="6"/>
        <end position="25"/>
    </location>
</feature>
<comment type="caution">
    <text evidence="3">The sequence shown here is derived from an EMBL/GenBank/DDBJ whole genome shotgun (WGS) entry which is preliminary data.</text>
</comment>
<protein>
    <recommendedName>
        <fullName evidence="2">CSC1/OSCA1-like N-terminal transmembrane domain-containing protein</fullName>
    </recommendedName>
</protein>